<gene>
    <name evidence="1" type="ORF">TR69_WS6001000164</name>
</gene>
<name>A0A136M054_9BACT</name>
<proteinExistence type="predicted"/>
<comment type="caution">
    <text evidence="1">The sequence shown here is derived from an EMBL/GenBank/DDBJ whole genome shotgun (WGS) entry which is preliminary data.</text>
</comment>
<evidence type="ECO:0000313" key="2">
    <source>
        <dbReference type="Proteomes" id="UP000070457"/>
    </source>
</evidence>
<evidence type="ECO:0000313" key="1">
    <source>
        <dbReference type="EMBL" id="KXK27290.1"/>
    </source>
</evidence>
<organism evidence="1 2">
    <name type="scientific">candidate division WS6 bacterium OLB20</name>
    <dbReference type="NCBI Taxonomy" id="1617426"/>
    <lineage>
        <taxon>Bacteria</taxon>
        <taxon>Candidatus Dojkabacteria</taxon>
    </lineage>
</organism>
<reference evidence="1 2" key="1">
    <citation type="submission" date="2015-02" db="EMBL/GenBank/DDBJ databases">
        <title>Improved understanding of the partial-nitritation anammox process through 23 genomes representing the majority of the microbial community.</title>
        <authorList>
            <person name="Speth D.R."/>
            <person name="In T Zandt M."/>
            <person name="Guerrero Cruz S."/>
            <person name="Jetten M.S."/>
            <person name="Dutilh B.E."/>
        </authorList>
    </citation>
    <scope>NUCLEOTIDE SEQUENCE [LARGE SCALE GENOMIC DNA]</scope>
    <source>
        <strain evidence="1">OLB20</strain>
    </source>
</reference>
<dbReference type="EMBL" id="JYNZ01000002">
    <property type="protein sequence ID" value="KXK27290.1"/>
    <property type="molecule type" value="Genomic_DNA"/>
</dbReference>
<dbReference type="Proteomes" id="UP000070457">
    <property type="component" value="Unassembled WGS sequence"/>
</dbReference>
<sequence>MEAQTVRAALKALIKQEHITLRQIESRLSQQEPSLSNKHYLQLLSRASLHSSNIEKYKRHLSRYSRRRIVHEAIVQAGSTVKLVSTKIGATIWVDAANYAELMGKQIGDIVMMHNSPFKVAGIY</sequence>
<accession>A0A136M054</accession>
<protein>
    <submittedName>
        <fullName evidence="1">Uncharacterized protein</fullName>
    </submittedName>
</protein>
<dbReference type="AlphaFoldDB" id="A0A136M054"/>